<dbReference type="InterPro" id="IPR007627">
    <property type="entry name" value="RNA_pol_sigma70_r2"/>
</dbReference>
<dbReference type="Pfam" id="PF08281">
    <property type="entry name" value="Sigma70_r4_2"/>
    <property type="match status" value="1"/>
</dbReference>
<evidence type="ECO:0000256" key="1">
    <source>
        <dbReference type="ARBA" id="ARBA00010641"/>
    </source>
</evidence>
<dbReference type="Proteomes" id="UP000593741">
    <property type="component" value="Genome"/>
</dbReference>
<feature type="domain" description="RNA polymerase sigma-70 region 2" evidence="5">
    <location>
        <begin position="27"/>
        <end position="93"/>
    </location>
</feature>
<dbReference type="RefSeq" id="YP_010112274.1">
    <property type="nucleotide sequence ID" value="NC_055890.1"/>
</dbReference>
<dbReference type="SUPFAM" id="SSF88659">
    <property type="entry name" value="Sigma3 and sigma4 domains of RNA polymerase sigma factors"/>
    <property type="match status" value="1"/>
</dbReference>
<dbReference type="GO" id="GO:0016987">
    <property type="term" value="F:sigma factor activity"/>
    <property type="evidence" value="ECO:0007669"/>
    <property type="project" value="UniProtKB-KW"/>
</dbReference>
<proteinExistence type="inferred from homology"/>
<dbReference type="CDD" id="cd06171">
    <property type="entry name" value="Sigma70_r4"/>
    <property type="match status" value="1"/>
</dbReference>
<dbReference type="EMBL" id="MT774397">
    <property type="protein sequence ID" value="QOR56822.1"/>
    <property type="molecule type" value="Genomic_DNA"/>
</dbReference>
<organism evidence="7 8">
    <name type="scientific">uncultured phage cr56_1</name>
    <dbReference type="NCBI Taxonomy" id="2772081"/>
    <lineage>
        <taxon>Viruses</taxon>
        <taxon>Duplodnaviria</taxon>
        <taxon>Heunggongvirae</taxon>
        <taxon>Uroviricota</taxon>
        <taxon>Caudoviricetes</taxon>
        <taxon>Crassvirales</taxon>
        <taxon>Suoliviridae</taxon>
        <taxon>Loutivirinae</taxon>
        <taxon>Buchavirus</taxon>
        <taxon>Buchavirus faecalis</taxon>
    </lineage>
</organism>
<keyword evidence="2" id="KW-0805">Transcription regulation</keyword>
<name>A0A7M1RSQ4_9CAUD</name>
<dbReference type="PANTHER" id="PTHR43133">
    <property type="entry name" value="RNA POLYMERASE ECF-TYPE SIGMA FACTO"/>
    <property type="match status" value="1"/>
</dbReference>
<dbReference type="GeneID" id="65130741"/>
<comment type="similarity">
    <text evidence="1">Belongs to the sigma-70 factor family. ECF subfamily.</text>
</comment>
<dbReference type="KEGG" id="vg:65130741"/>
<dbReference type="InterPro" id="IPR013324">
    <property type="entry name" value="RNA_pol_sigma_r3/r4-like"/>
</dbReference>
<dbReference type="SUPFAM" id="SSF88946">
    <property type="entry name" value="Sigma2 domain of RNA polymerase sigma factors"/>
    <property type="match status" value="1"/>
</dbReference>
<sequence>MTDLEKQQIFELIKQAREGKQSAFTRLYNRFERTIYLTIYNIVKNRDVADDLLSITFIKAFSKLDSYVNNISFEMWLKTIAINSSIDYIRRMKKEKANYWIDDDTNSLQLSNQASYSPEDDYVFAETSDALDSALSRLRFKYRNIIELRTVQGLSYKEISEQLGLSESQVKSQLNKARDKLKQLLNNN</sequence>
<keyword evidence="3" id="KW-0731">Sigma factor</keyword>
<dbReference type="Gene3D" id="1.10.10.10">
    <property type="entry name" value="Winged helix-like DNA-binding domain superfamily/Winged helix DNA-binding domain"/>
    <property type="match status" value="1"/>
</dbReference>
<evidence type="ECO:0000259" key="5">
    <source>
        <dbReference type="Pfam" id="PF04542"/>
    </source>
</evidence>
<reference evidence="7 8" key="1">
    <citation type="submission" date="2020-07" db="EMBL/GenBank/DDBJ databases">
        <title>Taxonomic proposal: Crassvirales, a new order of highly abundant and diverse bacterial viruses.</title>
        <authorList>
            <person name="Shkoporov A.N."/>
            <person name="Stockdale S.R."/>
            <person name="Guerin E."/>
            <person name="Ross R.P."/>
            <person name="Hill C."/>
        </authorList>
    </citation>
    <scope>NUCLEOTIDE SEQUENCE [LARGE SCALE GENOMIC DNA]</scope>
</reference>
<dbReference type="GO" id="GO:0006352">
    <property type="term" value="P:DNA-templated transcription initiation"/>
    <property type="evidence" value="ECO:0007669"/>
    <property type="project" value="InterPro"/>
</dbReference>
<dbReference type="InterPro" id="IPR036388">
    <property type="entry name" value="WH-like_DNA-bd_sf"/>
</dbReference>
<keyword evidence="4" id="KW-0804">Transcription</keyword>
<dbReference type="InterPro" id="IPR013325">
    <property type="entry name" value="RNA_pol_sigma_r2"/>
</dbReference>
<evidence type="ECO:0000256" key="3">
    <source>
        <dbReference type="ARBA" id="ARBA00023082"/>
    </source>
</evidence>
<evidence type="ECO:0000256" key="4">
    <source>
        <dbReference type="ARBA" id="ARBA00023163"/>
    </source>
</evidence>
<accession>A0A7M1RSQ4</accession>
<dbReference type="GO" id="GO:0003677">
    <property type="term" value="F:DNA binding"/>
    <property type="evidence" value="ECO:0007669"/>
    <property type="project" value="InterPro"/>
</dbReference>
<evidence type="ECO:0000259" key="6">
    <source>
        <dbReference type="Pfam" id="PF08281"/>
    </source>
</evidence>
<dbReference type="NCBIfam" id="TIGR02937">
    <property type="entry name" value="sigma70-ECF"/>
    <property type="match status" value="1"/>
</dbReference>
<protein>
    <submittedName>
        <fullName evidence="7">RNA polymerase sigma-W factor</fullName>
    </submittedName>
</protein>
<dbReference type="InterPro" id="IPR013249">
    <property type="entry name" value="RNA_pol_sigma70_r4_t2"/>
</dbReference>
<keyword evidence="8" id="KW-1185">Reference proteome</keyword>
<dbReference type="InterPro" id="IPR014284">
    <property type="entry name" value="RNA_pol_sigma-70_dom"/>
</dbReference>
<evidence type="ECO:0000256" key="2">
    <source>
        <dbReference type="ARBA" id="ARBA00023015"/>
    </source>
</evidence>
<feature type="domain" description="RNA polymerase sigma factor 70 region 4 type 2" evidence="6">
    <location>
        <begin position="129"/>
        <end position="181"/>
    </location>
</feature>
<evidence type="ECO:0000313" key="8">
    <source>
        <dbReference type="Proteomes" id="UP000593741"/>
    </source>
</evidence>
<dbReference type="Gene3D" id="1.10.1740.10">
    <property type="match status" value="1"/>
</dbReference>
<dbReference type="PANTHER" id="PTHR43133:SF51">
    <property type="entry name" value="RNA POLYMERASE SIGMA FACTOR"/>
    <property type="match status" value="1"/>
</dbReference>
<evidence type="ECO:0000313" key="7">
    <source>
        <dbReference type="EMBL" id="QOR56822.1"/>
    </source>
</evidence>
<dbReference type="InterPro" id="IPR039425">
    <property type="entry name" value="RNA_pol_sigma-70-like"/>
</dbReference>
<dbReference type="Pfam" id="PF04542">
    <property type="entry name" value="Sigma70_r2"/>
    <property type="match status" value="1"/>
</dbReference>